<dbReference type="AlphaFoldDB" id="A0A6S6SCL6"/>
<feature type="domain" description="Copper-binding protein MbnP-like" evidence="1">
    <location>
        <begin position="50"/>
        <end position="238"/>
    </location>
</feature>
<gene>
    <name evidence="2" type="ORF">HELGO_WM35095</name>
</gene>
<evidence type="ECO:0000259" key="1">
    <source>
        <dbReference type="Pfam" id="PF20243"/>
    </source>
</evidence>
<name>A0A6S6SCL6_9BACT</name>
<proteinExistence type="predicted"/>
<accession>A0A6S6SCL6</accession>
<evidence type="ECO:0000313" key="2">
    <source>
        <dbReference type="EMBL" id="CAA6807686.1"/>
    </source>
</evidence>
<reference evidence="2" key="1">
    <citation type="submission" date="2020-01" db="EMBL/GenBank/DDBJ databases">
        <authorList>
            <person name="Meier V. D."/>
            <person name="Meier V D."/>
        </authorList>
    </citation>
    <scope>NUCLEOTIDE SEQUENCE</scope>
    <source>
        <strain evidence="2">HLG_WM_MAG_10</strain>
    </source>
</reference>
<sequence>MIKKLLFTFGLFIFMIHLQSCSEQTGCIDTKAINYDPSAETASNDCQYPTLAVEFDFKLGNQPFEINRIYNLNGYNTAFKEFQFYVSGVQLIRSDQTTVYFESLYPLIKTTSRRFSLGAASVETYERIKFHVGVDATANDFISNYLNDSNHPLYLQSPDTMHFNLNEGYVFLKMVGKVDRNGDGIPNENEAFDFRIGSDSLLQSIDLLMNKTLSQAEEVIQLEIDVEALLNNVNLQTDLKTHTSDNFPLANKIANNIPTAIQIH</sequence>
<organism evidence="2">
    <name type="scientific">uncultured Aureispira sp</name>
    <dbReference type="NCBI Taxonomy" id="1331704"/>
    <lineage>
        <taxon>Bacteria</taxon>
        <taxon>Pseudomonadati</taxon>
        <taxon>Bacteroidota</taxon>
        <taxon>Saprospiria</taxon>
        <taxon>Saprospirales</taxon>
        <taxon>Saprospiraceae</taxon>
        <taxon>Aureispira</taxon>
        <taxon>environmental samples</taxon>
    </lineage>
</organism>
<dbReference type="EMBL" id="CACVAQ010000137">
    <property type="protein sequence ID" value="CAA6807686.1"/>
    <property type="molecule type" value="Genomic_DNA"/>
</dbReference>
<protein>
    <recommendedName>
        <fullName evidence="1">Copper-binding protein MbnP-like domain-containing protein</fullName>
    </recommendedName>
</protein>
<dbReference type="Pfam" id="PF20243">
    <property type="entry name" value="MbnP"/>
    <property type="match status" value="1"/>
</dbReference>
<dbReference type="InterPro" id="IPR046863">
    <property type="entry name" value="MbnP-like_dom"/>
</dbReference>